<protein>
    <recommendedName>
        <fullName evidence="3">Helix-turn-helix protein</fullName>
    </recommendedName>
</protein>
<organism evidence="1 2">
    <name type="scientific">Thermomonas haemolytica</name>
    <dbReference type="NCBI Taxonomy" id="141949"/>
    <lineage>
        <taxon>Bacteria</taxon>
        <taxon>Pseudomonadati</taxon>
        <taxon>Pseudomonadota</taxon>
        <taxon>Gammaproteobacteria</taxon>
        <taxon>Lysobacterales</taxon>
        <taxon>Lysobacteraceae</taxon>
        <taxon>Thermomonas</taxon>
    </lineage>
</organism>
<dbReference type="EMBL" id="SMAP01000001">
    <property type="protein sequence ID" value="TCT25925.1"/>
    <property type="molecule type" value="Genomic_DNA"/>
</dbReference>
<accession>A0A4R3N9M8</accession>
<evidence type="ECO:0008006" key="3">
    <source>
        <dbReference type="Google" id="ProtNLM"/>
    </source>
</evidence>
<sequence length="71" mass="8121">MRAARIAHSERLRRVAALLADGRPRTTMDIVRAANVCAVNSIIAELRANGWRIACQRQGDTWWYWIEREGA</sequence>
<name>A0A4R3N9M8_9GAMM</name>
<evidence type="ECO:0000313" key="1">
    <source>
        <dbReference type="EMBL" id="TCT25925.1"/>
    </source>
</evidence>
<dbReference type="OrthoDB" id="7067936at2"/>
<comment type="caution">
    <text evidence="1">The sequence shown here is derived from an EMBL/GenBank/DDBJ whole genome shotgun (WGS) entry which is preliminary data.</text>
</comment>
<dbReference type="AlphaFoldDB" id="A0A4R3N9M8"/>
<evidence type="ECO:0000313" key="2">
    <source>
        <dbReference type="Proteomes" id="UP000295414"/>
    </source>
</evidence>
<dbReference type="RefSeq" id="WP_114959046.1">
    <property type="nucleotide sequence ID" value="NZ_MSZW01000024.1"/>
</dbReference>
<gene>
    <name evidence="1" type="ORF">EDC34_101251</name>
</gene>
<dbReference type="Proteomes" id="UP000295414">
    <property type="component" value="Unassembled WGS sequence"/>
</dbReference>
<reference evidence="1 2" key="1">
    <citation type="submission" date="2019-03" db="EMBL/GenBank/DDBJ databases">
        <title>Genomic Encyclopedia of Type Strains, Phase IV (KMG-IV): sequencing the most valuable type-strain genomes for metagenomic binning, comparative biology and taxonomic classification.</title>
        <authorList>
            <person name="Goeker M."/>
        </authorList>
    </citation>
    <scope>NUCLEOTIDE SEQUENCE [LARGE SCALE GENOMIC DNA]</scope>
    <source>
        <strain evidence="1 2">DSM 13605</strain>
    </source>
</reference>
<proteinExistence type="predicted"/>
<keyword evidence="2" id="KW-1185">Reference proteome</keyword>